<keyword evidence="2" id="KW-0456">Lyase</keyword>
<dbReference type="Pfam" id="PF05426">
    <property type="entry name" value="Alginate_lyase"/>
    <property type="match status" value="1"/>
</dbReference>
<dbReference type="OrthoDB" id="63533at2759"/>
<evidence type="ECO:0000313" key="5">
    <source>
        <dbReference type="Proteomes" id="UP000054560"/>
    </source>
</evidence>
<gene>
    <name evidence="4" type="ORF">SARC_04291</name>
</gene>
<dbReference type="Proteomes" id="UP000054560">
    <property type="component" value="Unassembled WGS sequence"/>
</dbReference>
<name>A0A0L0G2Z5_9EUKA</name>
<dbReference type="InterPro" id="IPR008397">
    <property type="entry name" value="Alginate_lyase_dom"/>
</dbReference>
<dbReference type="GO" id="GO:0016829">
    <property type="term" value="F:lyase activity"/>
    <property type="evidence" value="ECO:0007669"/>
    <property type="project" value="UniProtKB-KW"/>
</dbReference>
<reference evidence="4 5" key="1">
    <citation type="submission" date="2011-02" db="EMBL/GenBank/DDBJ databases">
        <title>The Genome Sequence of Sphaeroforma arctica JP610.</title>
        <authorList>
            <consortium name="The Broad Institute Genome Sequencing Platform"/>
            <person name="Russ C."/>
            <person name="Cuomo C."/>
            <person name="Young S.K."/>
            <person name="Zeng Q."/>
            <person name="Gargeya S."/>
            <person name="Alvarado L."/>
            <person name="Berlin A."/>
            <person name="Chapman S.B."/>
            <person name="Chen Z."/>
            <person name="Freedman E."/>
            <person name="Gellesch M."/>
            <person name="Goldberg J."/>
            <person name="Griggs A."/>
            <person name="Gujja S."/>
            <person name="Heilman E."/>
            <person name="Heiman D."/>
            <person name="Howarth C."/>
            <person name="Mehta T."/>
            <person name="Neiman D."/>
            <person name="Pearson M."/>
            <person name="Roberts A."/>
            <person name="Saif S."/>
            <person name="Shea T."/>
            <person name="Shenoy N."/>
            <person name="Sisk P."/>
            <person name="Stolte C."/>
            <person name="Sykes S."/>
            <person name="White J."/>
            <person name="Yandava C."/>
            <person name="Burger G."/>
            <person name="Gray M.W."/>
            <person name="Holland P.W.H."/>
            <person name="King N."/>
            <person name="Lang F.B.F."/>
            <person name="Roger A.J."/>
            <person name="Ruiz-Trillo I."/>
            <person name="Haas B."/>
            <person name="Nusbaum C."/>
            <person name="Birren B."/>
        </authorList>
    </citation>
    <scope>NUCLEOTIDE SEQUENCE [LARGE SCALE GENOMIC DNA]</scope>
    <source>
        <strain evidence="4 5">JP610</strain>
    </source>
</reference>
<dbReference type="Gene3D" id="1.50.10.100">
    <property type="entry name" value="Chondroitin AC/alginate lyase"/>
    <property type="match status" value="1"/>
</dbReference>
<sequence length="118" mass="13525">MVGVMVWENAHLRLMTNVLMMNNGAVYHISYVMGIANREASAESAKYPMQKMTRSVTTLALLWFYTEDDKYAKTAGDLLRYFFLDPATTMNPNLQWAQYRPGYDFVGFVNARLPPLSN</sequence>
<evidence type="ECO:0000256" key="2">
    <source>
        <dbReference type="ARBA" id="ARBA00023239"/>
    </source>
</evidence>
<dbReference type="InterPro" id="IPR008929">
    <property type="entry name" value="Chondroitin_lyas"/>
</dbReference>
<evidence type="ECO:0000313" key="4">
    <source>
        <dbReference type="EMBL" id="KNC83450.1"/>
    </source>
</evidence>
<organism evidence="4 5">
    <name type="scientific">Sphaeroforma arctica JP610</name>
    <dbReference type="NCBI Taxonomy" id="667725"/>
    <lineage>
        <taxon>Eukaryota</taxon>
        <taxon>Ichthyosporea</taxon>
        <taxon>Ichthyophonida</taxon>
        <taxon>Sphaeroforma</taxon>
    </lineage>
</organism>
<protein>
    <recommendedName>
        <fullName evidence="3">Alginate lyase domain-containing protein</fullName>
    </recommendedName>
</protein>
<evidence type="ECO:0000256" key="1">
    <source>
        <dbReference type="ARBA" id="ARBA00022729"/>
    </source>
</evidence>
<dbReference type="AlphaFoldDB" id="A0A0L0G2Z5"/>
<accession>A0A0L0G2Z5</accession>
<keyword evidence="5" id="KW-1185">Reference proteome</keyword>
<feature type="domain" description="Alginate lyase" evidence="3">
    <location>
        <begin position="37"/>
        <end position="110"/>
    </location>
</feature>
<dbReference type="GeneID" id="25904795"/>
<keyword evidence="1" id="KW-0732">Signal</keyword>
<dbReference type="EMBL" id="KQ241832">
    <property type="protein sequence ID" value="KNC83450.1"/>
    <property type="molecule type" value="Genomic_DNA"/>
</dbReference>
<evidence type="ECO:0000259" key="3">
    <source>
        <dbReference type="Pfam" id="PF05426"/>
    </source>
</evidence>
<dbReference type="SUPFAM" id="SSF48230">
    <property type="entry name" value="Chondroitin AC/alginate lyase"/>
    <property type="match status" value="1"/>
</dbReference>
<proteinExistence type="predicted"/>
<dbReference type="RefSeq" id="XP_014157352.1">
    <property type="nucleotide sequence ID" value="XM_014301877.1"/>
</dbReference>